<accession>A0A2T4HP32</accession>
<proteinExistence type="predicted"/>
<dbReference type="InterPro" id="IPR011013">
    <property type="entry name" value="Gal_mutarotase_sf_dom"/>
</dbReference>
<protein>
    <submittedName>
        <fullName evidence="1">Aldose epimerase</fullName>
    </submittedName>
</protein>
<dbReference type="Pfam" id="PF01263">
    <property type="entry name" value="Aldose_epim"/>
    <property type="match status" value="1"/>
</dbReference>
<comment type="caution">
    <text evidence="1">The sequence shown here is derived from an EMBL/GenBank/DDBJ whole genome shotgun (WGS) entry which is preliminary data.</text>
</comment>
<dbReference type="CDD" id="cd09024">
    <property type="entry name" value="Aldose_epim_lacX"/>
    <property type="match status" value="1"/>
</dbReference>
<dbReference type="InterPro" id="IPR008183">
    <property type="entry name" value="Aldose_1/G6P_1-epimerase"/>
</dbReference>
<gene>
    <name evidence="1" type="ORF">CV103_17420</name>
</gene>
<dbReference type="InterPro" id="IPR014718">
    <property type="entry name" value="GH-type_carb-bd"/>
</dbReference>
<dbReference type="GO" id="GO:0005975">
    <property type="term" value="P:carbohydrate metabolic process"/>
    <property type="evidence" value="ECO:0007669"/>
    <property type="project" value="InterPro"/>
</dbReference>
<dbReference type="PANTHER" id="PTHR11122">
    <property type="entry name" value="APOSPORY-ASSOCIATED PROTEIN C-RELATED"/>
    <property type="match status" value="1"/>
</dbReference>
<reference evidence="1 2" key="1">
    <citation type="submission" date="2017-11" db="EMBL/GenBank/DDBJ databases">
        <title>Sphingomonas oleivorans sp. nov., isolated from oil-contaminated soil.</title>
        <authorList>
            <person name="Wang L."/>
            <person name="Chen L."/>
        </authorList>
    </citation>
    <scope>NUCLEOTIDE SEQUENCE [LARGE SCALE GENOMIC DNA]</scope>
    <source>
        <strain evidence="1 2">K101</strain>
    </source>
</reference>
<dbReference type="AlphaFoldDB" id="A0A2T4HP32"/>
<evidence type="ECO:0000313" key="2">
    <source>
        <dbReference type="Proteomes" id="UP000241206"/>
    </source>
</evidence>
<dbReference type="Gene3D" id="2.70.98.10">
    <property type="match status" value="1"/>
</dbReference>
<organism evidence="1 2">
    <name type="scientific">Edaphosphingomonas fennica</name>
    <dbReference type="NCBI Taxonomy" id="114404"/>
    <lineage>
        <taxon>Bacteria</taxon>
        <taxon>Pseudomonadati</taxon>
        <taxon>Pseudomonadota</taxon>
        <taxon>Alphaproteobacteria</taxon>
        <taxon>Sphingomonadales</taxon>
        <taxon>Rhizorhabdaceae</taxon>
        <taxon>Edaphosphingomonas</taxon>
    </lineage>
</organism>
<dbReference type="EMBL" id="PHHF01000072">
    <property type="protein sequence ID" value="PTD17569.1"/>
    <property type="molecule type" value="Genomic_DNA"/>
</dbReference>
<dbReference type="GO" id="GO:0016853">
    <property type="term" value="F:isomerase activity"/>
    <property type="evidence" value="ECO:0007669"/>
    <property type="project" value="InterPro"/>
</dbReference>
<dbReference type="Proteomes" id="UP000241206">
    <property type="component" value="Unassembled WGS sequence"/>
</dbReference>
<evidence type="ECO:0000313" key="1">
    <source>
        <dbReference type="EMBL" id="PTD17569.1"/>
    </source>
</evidence>
<dbReference type="SUPFAM" id="SSF74650">
    <property type="entry name" value="Galactose mutarotase-like"/>
    <property type="match status" value="1"/>
</dbReference>
<dbReference type="GO" id="GO:0030246">
    <property type="term" value="F:carbohydrate binding"/>
    <property type="evidence" value="ECO:0007669"/>
    <property type="project" value="InterPro"/>
</dbReference>
<name>A0A2T4HP32_9SPHN</name>
<keyword evidence="2" id="KW-1185">Reference proteome</keyword>
<dbReference type="PANTHER" id="PTHR11122:SF13">
    <property type="entry name" value="GLUCOSE-6-PHOSPHATE 1-EPIMERASE"/>
    <property type="match status" value="1"/>
</dbReference>
<sequence>MSEGDVRIAGDGIAATIAPLGAELQSLTDAEGRELLWDGDPAFWAGRAPILFPIVGTLRNDSYRIDGETYRLPRHGFARRRRFDLVEATAARALFRLADDAETRAAYPFAFQLDMAFAIAGGTLEMKATARNMGDRPLPASFGFHPALRWPLPGAGPRKAHRLVFAAGEPAPVRRVDADGLIDPLPRPTPIAGRELALDDALFAEDALILDDLASRSLLYGVPGGRMLEIGFPDMPALGLWSKPGAGFLCIEPWQGHADPAGFGGDFRDRPGVVEIAPGAERSFTMTIKV</sequence>
<dbReference type="InterPro" id="IPR037481">
    <property type="entry name" value="LacX"/>
</dbReference>
<dbReference type="RefSeq" id="WP_107395664.1">
    <property type="nucleotide sequence ID" value="NZ_PHHF01000072.1"/>
</dbReference>